<dbReference type="Proteomes" id="UP000056252">
    <property type="component" value="Chromosome"/>
</dbReference>
<accession>A0A0S2KL47</accession>
<dbReference type="OrthoDB" id="9796545at2"/>
<gene>
    <name evidence="1" type="ORF">AS203_07950</name>
</gene>
<keyword evidence="2" id="KW-1185">Reference proteome</keyword>
<organism evidence="1 2">
    <name type="scientific">Hoylesella enoeca</name>
    <dbReference type="NCBI Taxonomy" id="76123"/>
    <lineage>
        <taxon>Bacteria</taxon>
        <taxon>Pseudomonadati</taxon>
        <taxon>Bacteroidota</taxon>
        <taxon>Bacteroidia</taxon>
        <taxon>Bacteroidales</taxon>
        <taxon>Prevotellaceae</taxon>
        <taxon>Hoylesella</taxon>
    </lineage>
</organism>
<dbReference type="InterPro" id="IPR007922">
    <property type="entry name" value="DciA-like"/>
</dbReference>
<dbReference type="AlphaFoldDB" id="A0A0S2KL47"/>
<dbReference type="EMBL" id="CP013195">
    <property type="protein sequence ID" value="ALO49020.1"/>
    <property type="molecule type" value="Genomic_DNA"/>
</dbReference>
<evidence type="ECO:0000313" key="1">
    <source>
        <dbReference type="EMBL" id="ALO49020.1"/>
    </source>
</evidence>
<dbReference type="Pfam" id="PF05258">
    <property type="entry name" value="DciA"/>
    <property type="match status" value="1"/>
</dbReference>
<dbReference type="PANTHER" id="PTHR36456">
    <property type="entry name" value="UPF0232 PROTEIN SCO3875"/>
    <property type="match status" value="1"/>
</dbReference>
<reference evidence="2" key="1">
    <citation type="submission" date="2015-11" db="EMBL/GenBank/DDBJ databases">
        <authorList>
            <person name="Holder M.E."/>
            <person name="Ajami N.J."/>
            <person name="Petrosino J.F."/>
        </authorList>
    </citation>
    <scope>NUCLEOTIDE SEQUENCE [LARGE SCALE GENOMIC DNA]</scope>
    <source>
        <strain evidence="2">F0113</strain>
    </source>
</reference>
<dbReference type="KEGG" id="peo:AS203_07950"/>
<dbReference type="eggNOG" id="COG5512">
    <property type="taxonomic scope" value="Bacteria"/>
</dbReference>
<name>A0A0S2KL47_9BACT</name>
<evidence type="ECO:0000313" key="2">
    <source>
        <dbReference type="Proteomes" id="UP000056252"/>
    </source>
</evidence>
<dbReference type="PANTHER" id="PTHR36456:SF1">
    <property type="entry name" value="UPF0232 PROTEIN SCO3875"/>
    <property type="match status" value="1"/>
</dbReference>
<dbReference type="STRING" id="76123.AS203_07950"/>
<evidence type="ECO:0008006" key="3">
    <source>
        <dbReference type="Google" id="ProtNLM"/>
    </source>
</evidence>
<proteinExistence type="predicted"/>
<dbReference type="RefSeq" id="WP_025066053.1">
    <property type="nucleotide sequence ID" value="NZ_CP013195.1"/>
</dbReference>
<sequence length="96" mass="11100">MFKRDVLPLSQILQRLLREGGFETPLNQKRLVESWSKVVGPTVALYTSETFIKNQTLFVKLLNPALRQDLSMMRSQLICRLNAEVGSQVITDIRFY</sequence>
<protein>
    <recommendedName>
        <fullName evidence="3">RNA-binding protein</fullName>
    </recommendedName>
</protein>